<reference evidence="2 3" key="2">
    <citation type="submission" date="2024-10" db="EMBL/GenBank/DDBJ databases">
        <authorList>
            <person name="Ryan C."/>
        </authorList>
    </citation>
    <scope>NUCLEOTIDE SEQUENCE [LARGE SCALE GENOMIC DNA]</scope>
</reference>
<dbReference type="Pfam" id="PF24057">
    <property type="entry name" value="DUF7358"/>
    <property type="match status" value="1"/>
</dbReference>
<evidence type="ECO:0000313" key="3">
    <source>
        <dbReference type="Proteomes" id="UP001497457"/>
    </source>
</evidence>
<feature type="domain" description="DUF7358" evidence="1">
    <location>
        <begin position="7"/>
        <end position="87"/>
    </location>
</feature>
<dbReference type="AlphaFoldDB" id="A0ABC9CAE2"/>
<evidence type="ECO:0000313" key="2">
    <source>
        <dbReference type="EMBL" id="CAL5016237.1"/>
    </source>
</evidence>
<evidence type="ECO:0000259" key="1">
    <source>
        <dbReference type="Pfam" id="PF24057"/>
    </source>
</evidence>
<reference evidence="3" key="1">
    <citation type="submission" date="2024-06" db="EMBL/GenBank/DDBJ databases">
        <authorList>
            <person name="Ryan C."/>
        </authorList>
    </citation>
    <scope>NUCLEOTIDE SEQUENCE [LARGE SCALE GENOMIC DNA]</scope>
</reference>
<dbReference type="EMBL" id="OZ075139">
    <property type="protein sequence ID" value="CAL5016237.1"/>
    <property type="molecule type" value="Genomic_DNA"/>
</dbReference>
<name>A0ABC9CAE2_9POAL</name>
<dbReference type="InterPro" id="IPR055782">
    <property type="entry name" value="DUF7358"/>
</dbReference>
<organism evidence="2 3">
    <name type="scientific">Urochloa decumbens</name>
    <dbReference type="NCBI Taxonomy" id="240449"/>
    <lineage>
        <taxon>Eukaryota</taxon>
        <taxon>Viridiplantae</taxon>
        <taxon>Streptophyta</taxon>
        <taxon>Embryophyta</taxon>
        <taxon>Tracheophyta</taxon>
        <taxon>Spermatophyta</taxon>
        <taxon>Magnoliopsida</taxon>
        <taxon>Liliopsida</taxon>
        <taxon>Poales</taxon>
        <taxon>Poaceae</taxon>
        <taxon>PACMAD clade</taxon>
        <taxon>Panicoideae</taxon>
        <taxon>Panicodae</taxon>
        <taxon>Paniceae</taxon>
        <taxon>Melinidinae</taxon>
        <taxon>Urochloa</taxon>
    </lineage>
</organism>
<dbReference type="Proteomes" id="UP001497457">
    <property type="component" value="Chromosome 29rd"/>
</dbReference>
<gene>
    <name evidence="2" type="ORF">URODEC1_LOCUS73085</name>
</gene>
<keyword evidence="3" id="KW-1185">Reference proteome</keyword>
<protein>
    <recommendedName>
        <fullName evidence="1">DUF7358 domain-containing protein</fullName>
    </recommendedName>
</protein>
<accession>A0ABC9CAE2</accession>
<sequence>MRPVGFRGLRRRSVALAAVNLAAAGVGVAAEVAATTAGVWARCGTRERGAAGAVAAAAVARIAAMIGMARAQEVTALAVVASDDADRSGGGGPTHDFAKREARVGHDVLLISGFSNFGSSLIIVSRLSRD</sequence>
<proteinExistence type="predicted"/>